<evidence type="ECO:0000313" key="7">
    <source>
        <dbReference type="Ensembl" id="ENSOKIP00005092388.1"/>
    </source>
</evidence>
<accession>A0A8C7JU96</accession>
<keyword evidence="5" id="KW-0732">Signal</keyword>
<dbReference type="PROSITE" id="PS51257">
    <property type="entry name" value="PROKAR_LIPOPROTEIN"/>
    <property type="match status" value="1"/>
</dbReference>
<gene>
    <name evidence="7" type="primary">LOC109872392</name>
</gene>
<name>A0A8C7JU96_ONCKI</name>
<dbReference type="GO" id="GO:0030141">
    <property type="term" value="C:secretory granule"/>
    <property type="evidence" value="ECO:0007669"/>
    <property type="project" value="InterPro"/>
</dbReference>
<evidence type="ECO:0000313" key="8">
    <source>
        <dbReference type="Proteomes" id="UP000694557"/>
    </source>
</evidence>
<dbReference type="AlphaFoldDB" id="A0A8C7JU96"/>
<evidence type="ECO:0000256" key="1">
    <source>
        <dbReference type="ARBA" id="ARBA00004613"/>
    </source>
</evidence>
<dbReference type="Pfam" id="PF01271">
    <property type="entry name" value="Granin"/>
    <property type="match status" value="1"/>
</dbReference>
<feature type="compositionally biased region" description="Polar residues" evidence="6">
    <location>
        <begin position="146"/>
        <end position="164"/>
    </location>
</feature>
<dbReference type="InterPro" id="IPR001990">
    <property type="entry name" value="Granin"/>
</dbReference>
<dbReference type="Ensembl" id="ENSOKIT00005098703.1">
    <property type="protein sequence ID" value="ENSOKIP00005092388.1"/>
    <property type="gene ID" value="ENSOKIG00005040145.1"/>
</dbReference>
<feature type="compositionally biased region" description="Basic and acidic residues" evidence="6">
    <location>
        <begin position="315"/>
        <end position="325"/>
    </location>
</feature>
<feature type="region of interest" description="Disordered" evidence="6">
    <location>
        <begin position="202"/>
        <end position="222"/>
    </location>
</feature>
<dbReference type="InterPro" id="IPR038858">
    <property type="entry name" value="ScgII"/>
</dbReference>
<dbReference type="PANTHER" id="PTHR15119:SF0">
    <property type="entry name" value="SECRETOGRANIN-2"/>
    <property type="match status" value="1"/>
</dbReference>
<feature type="compositionally biased region" description="Polar residues" evidence="6">
    <location>
        <begin position="205"/>
        <end position="216"/>
    </location>
</feature>
<dbReference type="GeneTree" id="ENSGT00390000010895"/>
<evidence type="ECO:0000256" key="4">
    <source>
        <dbReference type="ARBA" id="ARBA00022685"/>
    </source>
</evidence>
<keyword evidence="3" id="KW-0964">Secreted</keyword>
<dbReference type="Proteomes" id="UP000694557">
    <property type="component" value="Unassembled WGS sequence"/>
</dbReference>
<organism evidence="7 8">
    <name type="scientific">Oncorhynchus kisutch</name>
    <name type="common">Coho salmon</name>
    <name type="synonym">Salmo kisutch</name>
    <dbReference type="NCBI Taxonomy" id="8019"/>
    <lineage>
        <taxon>Eukaryota</taxon>
        <taxon>Metazoa</taxon>
        <taxon>Chordata</taxon>
        <taxon>Craniata</taxon>
        <taxon>Vertebrata</taxon>
        <taxon>Euteleostomi</taxon>
        <taxon>Actinopterygii</taxon>
        <taxon>Neopterygii</taxon>
        <taxon>Teleostei</taxon>
        <taxon>Protacanthopterygii</taxon>
        <taxon>Salmoniformes</taxon>
        <taxon>Salmonidae</taxon>
        <taxon>Salmoninae</taxon>
        <taxon>Oncorhynchus</taxon>
    </lineage>
</organism>
<protein>
    <submittedName>
        <fullName evidence="7">Secretogranin II (chromogranin C), b</fullName>
    </submittedName>
</protein>
<sequence>MTRGSGVASYIAGSCPGAENRTARPKTGRRCYYTRSLLRSEHLAKGCNKMLSLFKLSTGKPVVLAFLLLHAFSVQGASRPRHHRLRGGEAEELQPAVYPPSSDMIKALEYIESLKQRTDGGQEREEPTKDYDEVEKFRILLQLTSLQGEGTPERQSSPPAQRQQDIPAEQLVRALLRTLQEQLASPPRPALVVPGNDRRVHRHPSANTGSPVNTPAYSGFPRPHKKYPLMFEDEEDRDSPKRATEDLKEKYTPQSLNNLRSIFKELGKPSTSNNQKRQIFDDDDDLFSPRNLAYEDVAGGEEWIPVEENVETEEVVNRSHEEFDRALQQNYDEEEEEKDDGMQMQRRAGQNKEDPEEDTKPVDYYLLKILGMSEHETARRQTEEQKKRLIRHPMVDPRALNELLKISLKLHIPPEDLIDMLIMEEIRKLDHHPQAIPRYRTSSNPKIRYYSRRLPVKNAPEDMDEEDFLNIVEMETISNDYPVSRRPLKSAPSPPRVSAPPAPARVLAPAPPPAAAPKVPSSSGRRENLFMSELNKMPFKRESDNDEADEDETMTFLAAKILTKYPSTISKRNTQSQANGQFPYELYEQAMKDYFDQADTMTKRDSEGNEVVEPAEMQVTLVCHSPCYSGLGKPATTQRASEERALDHEKQCLSIAISSGFSKEFTNTQGVAMSKQLNTLWPRSWMWLW</sequence>
<evidence type="ECO:0000256" key="3">
    <source>
        <dbReference type="ARBA" id="ARBA00022525"/>
    </source>
</evidence>
<keyword evidence="8" id="KW-1185">Reference proteome</keyword>
<comment type="subcellular location">
    <subcellularLocation>
        <location evidence="1">Secreted</location>
    </subcellularLocation>
</comment>
<dbReference type="GO" id="GO:0005576">
    <property type="term" value="C:extracellular region"/>
    <property type="evidence" value="ECO:0007669"/>
    <property type="project" value="UniProtKB-SubCell"/>
</dbReference>
<dbReference type="PANTHER" id="PTHR15119">
    <property type="entry name" value="SECRETOGRANIN II"/>
    <property type="match status" value="1"/>
</dbReference>
<feature type="region of interest" description="Disordered" evidence="6">
    <location>
        <begin position="146"/>
        <end position="165"/>
    </location>
</feature>
<evidence type="ECO:0000256" key="2">
    <source>
        <dbReference type="ARBA" id="ARBA00005723"/>
    </source>
</evidence>
<feature type="region of interest" description="Disordered" evidence="6">
    <location>
        <begin position="482"/>
        <end position="527"/>
    </location>
</feature>
<keyword evidence="4" id="KW-0165">Cleavage on pair of basic residues</keyword>
<proteinExistence type="inferred from homology"/>
<reference evidence="7" key="1">
    <citation type="submission" date="2025-08" db="UniProtKB">
        <authorList>
            <consortium name="Ensembl"/>
        </authorList>
    </citation>
    <scope>IDENTIFICATION</scope>
</reference>
<evidence type="ECO:0000256" key="5">
    <source>
        <dbReference type="ARBA" id="ARBA00022729"/>
    </source>
</evidence>
<feature type="compositionally biased region" description="Basic and acidic residues" evidence="6">
    <location>
        <begin position="350"/>
        <end position="361"/>
    </location>
</feature>
<feature type="region of interest" description="Disordered" evidence="6">
    <location>
        <begin position="314"/>
        <end position="361"/>
    </location>
</feature>
<reference evidence="7" key="2">
    <citation type="submission" date="2025-09" db="UniProtKB">
        <authorList>
            <consortium name="Ensembl"/>
        </authorList>
    </citation>
    <scope>IDENTIFICATION</scope>
</reference>
<evidence type="ECO:0000256" key="6">
    <source>
        <dbReference type="SAM" id="MobiDB-lite"/>
    </source>
</evidence>
<feature type="compositionally biased region" description="Pro residues" evidence="6">
    <location>
        <begin position="492"/>
        <end position="515"/>
    </location>
</feature>
<comment type="similarity">
    <text evidence="2">Belongs to the chromogranin/secretogranin protein family.</text>
</comment>